<dbReference type="GO" id="GO:0070573">
    <property type="term" value="F:metallodipeptidase activity"/>
    <property type="evidence" value="ECO:0007669"/>
    <property type="project" value="InterPro"/>
</dbReference>
<dbReference type="InterPro" id="IPR008257">
    <property type="entry name" value="Pept_M19"/>
</dbReference>
<dbReference type="GO" id="GO:0006508">
    <property type="term" value="P:proteolysis"/>
    <property type="evidence" value="ECO:0007669"/>
    <property type="project" value="InterPro"/>
</dbReference>
<dbReference type="SUPFAM" id="SSF51556">
    <property type="entry name" value="Metallo-dependent hydrolases"/>
    <property type="match status" value="1"/>
</dbReference>
<protein>
    <submittedName>
        <fullName evidence="1">Membrane dipeptidase (Peptidase family M19)</fullName>
    </submittedName>
</protein>
<evidence type="ECO:0000313" key="2">
    <source>
        <dbReference type="Proteomes" id="UP000193827"/>
    </source>
</evidence>
<dbReference type="InterPro" id="IPR000180">
    <property type="entry name" value="Dipep_AS"/>
</dbReference>
<dbReference type="Pfam" id="PF01244">
    <property type="entry name" value="Peptidase_M19"/>
    <property type="match status" value="1"/>
</dbReference>
<dbReference type="PROSITE" id="PS51365">
    <property type="entry name" value="RENAL_DIPEPTIDASE_2"/>
    <property type="match status" value="1"/>
</dbReference>
<evidence type="ECO:0000313" key="1">
    <source>
        <dbReference type="EMBL" id="SLN67630.1"/>
    </source>
</evidence>
<organism evidence="1 2">
    <name type="scientific">Roseovarius litorisediminis</name>
    <dbReference type="NCBI Taxonomy" id="1312363"/>
    <lineage>
        <taxon>Bacteria</taxon>
        <taxon>Pseudomonadati</taxon>
        <taxon>Pseudomonadota</taxon>
        <taxon>Alphaproteobacteria</taxon>
        <taxon>Rhodobacterales</taxon>
        <taxon>Roseobacteraceae</taxon>
        <taxon>Roseovarius</taxon>
    </lineage>
</organism>
<reference evidence="1 2" key="1">
    <citation type="submission" date="2017-03" db="EMBL/GenBank/DDBJ databases">
        <authorList>
            <person name="Afonso C.L."/>
            <person name="Miller P.J."/>
            <person name="Scott M.A."/>
            <person name="Spackman E."/>
            <person name="Goraichik I."/>
            <person name="Dimitrov K.M."/>
            <person name="Suarez D.L."/>
            <person name="Swayne D.E."/>
        </authorList>
    </citation>
    <scope>NUCLEOTIDE SEQUENCE [LARGE SCALE GENOMIC DNA]</scope>
    <source>
        <strain evidence="1 2">CECT 8287</strain>
    </source>
</reference>
<dbReference type="PANTHER" id="PTHR10443">
    <property type="entry name" value="MICROSOMAL DIPEPTIDASE"/>
    <property type="match status" value="1"/>
</dbReference>
<dbReference type="Gene3D" id="3.20.20.140">
    <property type="entry name" value="Metal-dependent hydrolases"/>
    <property type="match status" value="1"/>
</dbReference>
<sequence>MNKRADSVCQHLGWMTDVANSEPIIFDGHNDVLLKIFRAGGLTAAQSFIDGRDGALDLKKARRGGFGGGFFAVYVPSPTDLNAKFDEMTKASYDLPLPEPIDWEDALPVVMSEAAILFDLERRGALNVCRSVADIRAAMAESKIAAIFHIEGAEAIDPELHTLDVLYQAGLRSLGPVWSRSTVFGNGVPFRFPSTPDIGEGLTDHGLRLVKRCDELGIMLDLSHLNEAGFWDVARHSTKPLVATHSNAYAICNHSRNLTDPQLDAIRESDGMVGLNFAVAFLREDGKMLADVPISQMLRHLDYLIEKLGEDRVGLGSDYDGAVVPQDLTTVADLSNLRQAMTEHGYDNALITKLCHANWLRVLEKTWVS</sequence>
<dbReference type="CDD" id="cd01301">
    <property type="entry name" value="rDP_like"/>
    <property type="match status" value="1"/>
</dbReference>
<dbReference type="AlphaFoldDB" id="A0A1Y5TTD9"/>
<keyword evidence="2" id="KW-1185">Reference proteome</keyword>
<proteinExistence type="predicted"/>
<dbReference type="Proteomes" id="UP000193827">
    <property type="component" value="Unassembled WGS sequence"/>
</dbReference>
<dbReference type="EMBL" id="FWFL01000014">
    <property type="protein sequence ID" value="SLN67630.1"/>
    <property type="molecule type" value="Genomic_DNA"/>
</dbReference>
<dbReference type="PANTHER" id="PTHR10443:SF12">
    <property type="entry name" value="DIPEPTIDASE"/>
    <property type="match status" value="1"/>
</dbReference>
<name>A0A1Y5TTD9_9RHOB</name>
<dbReference type="InterPro" id="IPR032466">
    <property type="entry name" value="Metal_Hydrolase"/>
</dbReference>
<gene>
    <name evidence="1" type="ORF">PEL8287_03745</name>
</gene>
<dbReference type="PROSITE" id="PS00869">
    <property type="entry name" value="RENAL_DIPEPTIDASE_1"/>
    <property type="match status" value="1"/>
</dbReference>
<accession>A0A1Y5TTD9</accession>